<protein>
    <recommendedName>
        <fullName evidence="5">DUF632 domain-containing protein</fullName>
    </recommendedName>
</protein>
<dbReference type="InterPro" id="IPR006868">
    <property type="entry name" value="DUF630"/>
</dbReference>
<dbReference type="PANTHER" id="PTHR21450:SF43">
    <property type="entry name" value="DUF630 FAMILY PROTEIN"/>
    <property type="match status" value="1"/>
</dbReference>
<evidence type="ECO:0000259" key="3">
    <source>
        <dbReference type="Pfam" id="PF04783"/>
    </source>
</evidence>
<evidence type="ECO:0000259" key="2">
    <source>
        <dbReference type="Pfam" id="PF04782"/>
    </source>
</evidence>
<reference evidence="4" key="1">
    <citation type="submission" date="2019-12" db="EMBL/GenBank/DDBJ databases">
        <title>Genome sequencing and annotation of Brassica cretica.</title>
        <authorList>
            <person name="Studholme D.J."/>
            <person name="Sarris P.F."/>
        </authorList>
    </citation>
    <scope>NUCLEOTIDE SEQUENCE</scope>
    <source>
        <strain evidence="4">PFS-102/07</strain>
        <tissue evidence="4">Leaf</tissue>
    </source>
</reference>
<feature type="compositionally biased region" description="Basic and acidic residues" evidence="1">
    <location>
        <begin position="245"/>
        <end position="255"/>
    </location>
</feature>
<evidence type="ECO:0000256" key="1">
    <source>
        <dbReference type="SAM" id="MobiDB-lite"/>
    </source>
</evidence>
<feature type="region of interest" description="Disordered" evidence="1">
    <location>
        <begin position="69"/>
        <end position="139"/>
    </location>
</feature>
<name>A0A8S9J0I5_BRACR</name>
<evidence type="ECO:0000313" key="4">
    <source>
        <dbReference type="EMBL" id="KAF2574836.1"/>
    </source>
</evidence>
<feature type="region of interest" description="Disordered" evidence="1">
    <location>
        <begin position="215"/>
        <end position="312"/>
    </location>
</feature>
<dbReference type="PANTHER" id="PTHR21450">
    <property type="entry name" value="PROTEIN ALTERED PHOSPHATE STARVATION RESPONSE 1"/>
    <property type="match status" value="1"/>
</dbReference>
<dbReference type="EMBL" id="QGKY02001015">
    <property type="protein sequence ID" value="KAF2574836.1"/>
    <property type="molecule type" value="Genomic_DNA"/>
</dbReference>
<accession>A0A8S9J0I5</accession>
<feature type="compositionally biased region" description="Low complexity" evidence="1">
    <location>
        <begin position="73"/>
        <end position="82"/>
    </location>
</feature>
<proteinExistence type="predicted"/>
<feature type="domain" description="DUF632" evidence="2">
    <location>
        <begin position="336"/>
        <end position="616"/>
    </location>
</feature>
<dbReference type="Pfam" id="PF04782">
    <property type="entry name" value="DUF632"/>
    <property type="match status" value="1"/>
</dbReference>
<dbReference type="Pfam" id="PF04783">
    <property type="entry name" value="DUF630"/>
    <property type="match status" value="1"/>
</dbReference>
<dbReference type="InterPro" id="IPR006867">
    <property type="entry name" value="DUF632"/>
</dbReference>
<feature type="domain" description="DUF630" evidence="3">
    <location>
        <begin position="1"/>
        <end position="60"/>
    </location>
</feature>
<comment type="caution">
    <text evidence="4">The sequence shown here is derived from an EMBL/GenBank/DDBJ whole genome shotgun (WGS) entry which is preliminary data.</text>
</comment>
<organism evidence="4">
    <name type="scientific">Brassica cretica</name>
    <name type="common">Mustard</name>
    <dbReference type="NCBI Taxonomy" id="69181"/>
    <lineage>
        <taxon>Eukaryota</taxon>
        <taxon>Viridiplantae</taxon>
        <taxon>Streptophyta</taxon>
        <taxon>Embryophyta</taxon>
        <taxon>Tracheophyta</taxon>
        <taxon>Spermatophyta</taxon>
        <taxon>Magnoliopsida</taxon>
        <taxon>eudicotyledons</taxon>
        <taxon>Gunneridae</taxon>
        <taxon>Pentapetalae</taxon>
        <taxon>rosids</taxon>
        <taxon>malvids</taxon>
        <taxon>Brassicales</taxon>
        <taxon>Brassicaceae</taxon>
        <taxon>Brassiceae</taxon>
        <taxon>Brassica</taxon>
    </lineage>
</organism>
<feature type="compositionally biased region" description="Polar residues" evidence="1">
    <location>
        <begin position="114"/>
        <end position="131"/>
    </location>
</feature>
<sequence>MGIVASKADHNTPLLNLCKERKELIRAARDARYHLAKSHLLYFQSLLDFTNALNQFVHKDLIVIPYSDDDSSSELVCSGSSDSDSESDSDSNSHCLACDESQAVPLSKDDDQNPQKPSSGEQACGSSNNVQEGIEKSSEGVGLVEKVPVIAPVEDEKRVLETFPSSNQQNSFHGHDLFGLYDFLANTELVYTEPDQRYETESDVWREIREREGIPDLESDSDHNGLVRKNQRKKNVQESSSTAKDAGEVDKREVNISDEENSSNANVVGEVDKSDTEANTSNGKADDVDETCTQEKQTSPETATEVIRSDEELSDEAYESSSSSFSFCSGSGHSDLRNVVEKINSISKKAASNSEVSDLLEVSKVIPHQPLGSQLKELASRLLGSSKSSTRALLLRRGLPQDNLAVSLSMTLEKLYVWEKKLHAEVTAEEKLRVLYEKGYSFLKSLDQSGAEPSEIYEAEAEVKLHLSKVNVSVRAVETVSMRIHKIRDGELSFQVNKIINVFKEMWRFLAKCHHKQFQAITRSKSCVHVVEKGSRKVTQKVEEQMRRFKESLRSYIDAHRGFVRFLNEWLNQNIMEEDDQTKKEAPEIFRVCSEWLREIVNVDEVKVLSAVEEMELRFRGLGFKQLEEEKVRLRTERLCKELETKTKEVEESWGAQAEEVMGPELLSLRESATHETEKHEGLIREINDAISMTLQECLVHVFEALEGFCFGNFKAYQNIRIVSTETETMLLC</sequence>
<dbReference type="AlphaFoldDB" id="A0A8S9J0I5"/>
<gene>
    <name evidence="4" type="ORF">F2Q70_00004952</name>
</gene>
<feature type="compositionally biased region" description="Basic and acidic residues" evidence="1">
    <location>
        <begin position="215"/>
        <end position="225"/>
    </location>
</feature>
<evidence type="ECO:0008006" key="5">
    <source>
        <dbReference type="Google" id="ProtNLM"/>
    </source>
</evidence>